<reference evidence="13" key="1">
    <citation type="submission" date="2017-02" db="UniProtKB">
        <authorList>
            <consortium name="WormBaseParasite"/>
        </authorList>
    </citation>
    <scope>IDENTIFICATION</scope>
</reference>
<evidence type="ECO:0000256" key="8">
    <source>
        <dbReference type="PIRSR" id="PIRSR006468-1"/>
    </source>
</evidence>
<comment type="catalytic activity">
    <reaction evidence="11">
        <text>L-leucine + 2-oxoglutarate = 4-methyl-2-oxopentanoate + L-glutamate</text>
        <dbReference type="Rhea" id="RHEA:18321"/>
        <dbReference type="ChEBI" id="CHEBI:16810"/>
        <dbReference type="ChEBI" id="CHEBI:17865"/>
        <dbReference type="ChEBI" id="CHEBI:29985"/>
        <dbReference type="ChEBI" id="CHEBI:57427"/>
        <dbReference type="EC" id="2.6.1.42"/>
    </reaction>
</comment>
<dbReference type="AlphaFoldDB" id="A0A0N5AWF5"/>
<comment type="catalytic activity">
    <reaction evidence="11">
        <text>L-valine + 2-oxoglutarate = 3-methyl-2-oxobutanoate + L-glutamate</text>
        <dbReference type="Rhea" id="RHEA:24813"/>
        <dbReference type="ChEBI" id="CHEBI:11851"/>
        <dbReference type="ChEBI" id="CHEBI:16810"/>
        <dbReference type="ChEBI" id="CHEBI:29985"/>
        <dbReference type="ChEBI" id="CHEBI:57762"/>
        <dbReference type="EC" id="2.6.1.42"/>
    </reaction>
</comment>
<dbReference type="GO" id="GO:0005739">
    <property type="term" value="C:mitochondrion"/>
    <property type="evidence" value="ECO:0007669"/>
    <property type="project" value="TreeGrafter"/>
</dbReference>
<dbReference type="InterPro" id="IPR036038">
    <property type="entry name" value="Aminotransferase-like"/>
</dbReference>
<name>A0A0N5AWF5_9BILA</name>
<evidence type="ECO:0000256" key="9">
    <source>
        <dbReference type="RuleBase" id="RU004106"/>
    </source>
</evidence>
<dbReference type="PIRSF" id="PIRSF006468">
    <property type="entry name" value="BCAT1"/>
    <property type="match status" value="1"/>
</dbReference>
<keyword evidence="5 11" id="KW-0808">Transferase</keyword>
<evidence type="ECO:0000256" key="4">
    <source>
        <dbReference type="ARBA" id="ARBA00022605"/>
    </source>
</evidence>
<evidence type="ECO:0000256" key="10">
    <source>
        <dbReference type="RuleBase" id="RU004516"/>
    </source>
</evidence>
<dbReference type="InterPro" id="IPR033939">
    <property type="entry name" value="BCAT_family"/>
</dbReference>
<dbReference type="Gene3D" id="3.30.470.10">
    <property type="match status" value="1"/>
</dbReference>
<evidence type="ECO:0000256" key="3">
    <source>
        <dbReference type="ARBA" id="ARBA00022576"/>
    </source>
</evidence>
<dbReference type="Pfam" id="PF01063">
    <property type="entry name" value="Aminotran_4"/>
    <property type="match status" value="1"/>
</dbReference>
<evidence type="ECO:0000256" key="5">
    <source>
        <dbReference type="ARBA" id="ARBA00022679"/>
    </source>
</evidence>
<comment type="catalytic activity">
    <reaction evidence="11">
        <text>L-isoleucine + 2-oxoglutarate = (S)-3-methyl-2-oxopentanoate + L-glutamate</text>
        <dbReference type="Rhea" id="RHEA:24801"/>
        <dbReference type="ChEBI" id="CHEBI:16810"/>
        <dbReference type="ChEBI" id="CHEBI:29985"/>
        <dbReference type="ChEBI" id="CHEBI:35146"/>
        <dbReference type="ChEBI" id="CHEBI:58045"/>
        <dbReference type="EC" id="2.6.1.42"/>
    </reaction>
</comment>
<dbReference type="InterPro" id="IPR043132">
    <property type="entry name" value="BCAT-like_C"/>
</dbReference>
<organism evidence="12 13">
    <name type="scientific">Syphacia muris</name>
    <dbReference type="NCBI Taxonomy" id="451379"/>
    <lineage>
        <taxon>Eukaryota</taxon>
        <taxon>Metazoa</taxon>
        <taxon>Ecdysozoa</taxon>
        <taxon>Nematoda</taxon>
        <taxon>Chromadorea</taxon>
        <taxon>Rhabditida</taxon>
        <taxon>Spirurina</taxon>
        <taxon>Oxyuridomorpha</taxon>
        <taxon>Oxyuroidea</taxon>
        <taxon>Oxyuridae</taxon>
        <taxon>Syphacia</taxon>
    </lineage>
</organism>
<dbReference type="GO" id="GO:0009099">
    <property type="term" value="P:L-valine biosynthetic process"/>
    <property type="evidence" value="ECO:0007669"/>
    <property type="project" value="TreeGrafter"/>
</dbReference>
<dbReference type="FunFam" id="3.30.470.10:FF:000002">
    <property type="entry name" value="Branched-chain-amino-acid aminotransferase"/>
    <property type="match status" value="1"/>
</dbReference>
<evidence type="ECO:0000256" key="2">
    <source>
        <dbReference type="ARBA" id="ARBA00009320"/>
    </source>
</evidence>
<proteinExistence type="inferred from homology"/>
<keyword evidence="3 11" id="KW-0032">Aminotransferase</keyword>
<dbReference type="PANTHER" id="PTHR11825">
    <property type="entry name" value="SUBGROUP IIII AMINOTRANSFERASE"/>
    <property type="match status" value="1"/>
</dbReference>
<dbReference type="Gene3D" id="3.20.10.10">
    <property type="entry name" value="D-amino Acid Aminotransferase, subunit A, domain 2"/>
    <property type="match status" value="1"/>
</dbReference>
<dbReference type="GO" id="GO:0052656">
    <property type="term" value="F:L-isoleucine-2-oxoglutarate transaminase activity"/>
    <property type="evidence" value="ECO:0007669"/>
    <property type="project" value="RHEA"/>
</dbReference>
<keyword evidence="7 11" id="KW-0100">Branched-chain amino acid biosynthesis</keyword>
<evidence type="ECO:0000256" key="11">
    <source>
        <dbReference type="RuleBase" id="RU004517"/>
    </source>
</evidence>
<dbReference type="CDD" id="cd01557">
    <property type="entry name" value="BCAT_beta_family"/>
    <property type="match status" value="1"/>
</dbReference>
<evidence type="ECO:0000313" key="12">
    <source>
        <dbReference type="Proteomes" id="UP000046393"/>
    </source>
</evidence>
<protein>
    <recommendedName>
        <fullName evidence="11">Branched-chain-amino-acid aminotransferase</fullName>
        <ecNumber evidence="11">2.6.1.42</ecNumber>
    </recommendedName>
</protein>
<evidence type="ECO:0000256" key="1">
    <source>
        <dbReference type="ARBA" id="ARBA00001933"/>
    </source>
</evidence>
<feature type="modified residue" description="N6-(pyridoxal phosphate)lysine" evidence="8">
    <location>
        <position position="240"/>
    </location>
</feature>
<dbReference type="SUPFAM" id="SSF56752">
    <property type="entry name" value="D-aminoacid aminotransferase-like PLP-dependent enzymes"/>
    <property type="match status" value="1"/>
</dbReference>
<keyword evidence="12" id="KW-1185">Reference proteome</keyword>
<dbReference type="GO" id="GO:0052655">
    <property type="term" value="F:L-valine-2-oxoglutarate transaminase activity"/>
    <property type="evidence" value="ECO:0007669"/>
    <property type="project" value="RHEA"/>
</dbReference>
<dbReference type="InterPro" id="IPR043131">
    <property type="entry name" value="BCAT-like_N"/>
</dbReference>
<comment type="similarity">
    <text evidence="2 9">Belongs to the class-IV pyridoxal-phosphate-dependent aminotransferase family.</text>
</comment>
<dbReference type="InterPro" id="IPR005786">
    <property type="entry name" value="B_amino_transII"/>
</dbReference>
<dbReference type="WBParaSite" id="SMUV_0000925401-mRNA-1">
    <property type="protein sequence ID" value="SMUV_0000925401-mRNA-1"/>
    <property type="gene ID" value="SMUV_0000925401"/>
</dbReference>
<dbReference type="PANTHER" id="PTHR11825:SF44">
    <property type="entry name" value="BRANCHED-CHAIN-AMINO-ACID AMINOTRANSFERASE"/>
    <property type="match status" value="1"/>
</dbReference>
<evidence type="ECO:0000256" key="7">
    <source>
        <dbReference type="ARBA" id="ARBA00023304"/>
    </source>
</evidence>
<dbReference type="InterPro" id="IPR018300">
    <property type="entry name" value="Aminotrans_IV_CS"/>
</dbReference>
<dbReference type="GO" id="GO:0052654">
    <property type="term" value="F:L-leucine-2-oxoglutarate transaminase activity"/>
    <property type="evidence" value="ECO:0007669"/>
    <property type="project" value="RHEA"/>
</dbReference>
<accession>A0A0N5AWF5</accession>
<comment type="cofactor">
    <cofactor evidence="1 10">
        <name>pyridoxal 5'-phosphate</name>
        <dbReference type="ChEBI" id="CHEBI:597326"/>
    </cofactor>
</comment>
<dbReference type="InterPro" id="IPR001544">
    <property type="entry name" value="Aminotrans_IV"/>
</dbReference>
<evidence type="ECO:0000313" key="13">
    <source>
        <dbReference type="WBParaSite" id="SMUV_0000925401-mRNA-1"/>
    </source>
</evidence>
<evidence type="ECO:0000256" key="6">
    <source>
        <dbReference type="ARBA" id="ARBA00022898"/>
    </source>
</evidence>
<dbReference type="NCBIfam" id="NF009897">
    <property type="entry name" value="PRK13357.1"/>
    <property type="match status" value="1"/>
</dbReference>
<sequence>MQSLVYAVRRRSSNFAFLKHFSILSADNVEDVEVLKRCRSAKSFQFKDLVVTKAKPEQLLQKPKYGSHVRFGEVFSDYMAEVDWSAKSGWSKPIISPLHNLSMHPAAKVFHYAIEVFEGMKAYRGVDGKIRLFRPDRNMERLRSSAKRAALPDFSGTELLNIIIKLVCMQKDWVPHTLGYTLYIRPALIGTDGQLGVAISHSAKLFVITGPSGPYFDSKVTLYADPDFTRSFSGGVGSYKAGCNYMPTIMISTEAQSKNCQQVLWLYGADEWITEVGATNIFFIWTNTEGEEELITPPLDDGLILPGITRDSVLELVKKWDTKIKVSERFVGMPEFRQAVKENRVHEAFCTGTACLISPVEKILYKNKRLNIIEELKMPKKSSTNCFTERICKAITDIQVVQKFVLFLH</sequence>
<keyword evidence="6 10" id="KW-0663">Pyridoxal phosphate</keyword>
<dbReference type="Proteomes" id="UP000046393">
    <property type="component" value="Unplaced"/>
</dbReference>
<dbReference type="STRING" id="451379.A0A0N5AWF5"/>
<dbReference type="PROSITE" id="PS00770">
    <property type="entry name" value="AA_TRANSFER_CLASS_4"/>
    <property type="match status" value="1"/>
</dbReference>
<dbReference type="EC" id="2.6.1.42" evidence="11"/>
<keyword evidence="4 11" id="KW-0028">Amino-acid biosynthesis</keyword>
<dbReference type="GO" id="GO:0009098">
    <property type="term" value="P:L-leucine biosynthetic process"/>
    <property type="evidence" value="ECO:0007669"/>
    <property type="project" value="TreeGrafter"/>
</dbReference>